<protein>
    <recommendedName>
        <fullName evidence="1">DUF7694 domain-containing protein</fullName>
    </recommendedName>
</protein>
<evidence type="ECO:0000313" key="2">
    <source>
        <dbReference type="EMBL" id="KKK50042.1"/>
    </source>
</evidence>
<dbReference type="EMBL" id="LAZR01068223">
    <property type="protein sequence ID" value="KKK50042.1"/>
    <property type="molecule type" value="Genomic_DNA"/>
</dbReference>
<dbReference type="InterPro" id="IPR056111">
    <property type="entry name" value="DUF7694"/>
</dbReference>
<proteinExistence type="predicted"/>
<feature type="non-terminal residue" evidence="2">
    <location>
        <position position="1"/>
    </location>
</feature>
<sequence>NMAQKRTTKNNMPVIREREIPEVAQRLEGKFGVQPNSKYYKMGVCNIIVSPPTDGAGWHLSISSTKRYPTWDEIAHARYELLPDEILMMMELPPKGEYINIHENTFHLHQQSNPQAAQTIAQIMQIYHSMVASARAMHWVDSDELQSLYDFNDKIEDLFSLADGSSDDLQ</sequence>
<name>A0A0F8W089_9ZZZZ</name>
<dbReference type="Pfam" id="PF24746">
    <property type="entry name" value="DUF7694"/>
    <property type="match status" value="1"/>
</dbReference>
<dbReference type="AlphaFoldDB" id="A0A0F8W089"/>
<evidence type="ECO:0000259" key="1">
    <source>
        <dbReference type="Pfam" id="PF24746"/>
    </source>
</evidence>
<accession>A0A0F8W089</accession>
<reference evidence="2" key="1">
    <citation type="journal article" date="2015" name="Nature">
        <title>Complex archaea that bridge the gap between prokaryotes and eukaryotes.</title>
        <authorList>
            <person name="Spang A."/>
            <person name="Saw J.H."/>
            <person name="Jorgensen S.L."/>
            <person name="Zaremba-Niedzwiedzka K."/>
            <person name="Martijn J."/>
            <person name="Lind A.E."/>
            <person name="van Eijk R."/>
            <person name="Schleper C."/>
            <person name="Guy L."/>
            <person name="Ettema T.J."/>
        </authorList>
    </citation>
    <scope>NUCLEOTIDE SEQUENCE</scope>
</reference>
<feature type="domain" description="DUF7694" evidence="1">
    <location>
        <begin position="53"/>
        <end position="110"/>
    </location>
</feature>
<organism evidence="2">
    <name type="scientific">marine sediment metagenome</name>
    <dbReference type="NCBI Taxonomy" id="412755"/>
    <lineage>
        <taxon>unclassified sequences</taxon>
        <taxon>metagenomes</taxon>
        <taxon>ecological metagenomes</taxon>
    </lineage>
</organism>
<gene>
    <name evidence="2" type="ORF">LCGC14_3129000</name>
</gene>
<comment type="caution">
    <text evidence="2">The sequence shown here is derived from an EMBL/GenBank/DDBJ whole genome shotgun (WGS) entry which is preliminary data.</text>
</comment>